<comment type="caution">
    <text evidence="1">The sequence shown here is derived from an EMBL/GenBank/DDBJ whole genome shotgun (WGS) entry which is preliminary data.</text>
</comment>
<organism evidence="1">
    <name type="scientific">marine sediment metagenome</name>
    <dbReference type="NCBI Taxonomy" id="412755"/>
    <lineage>
        <taxon>unclassified sequences</taxon>
        <taxon>metagenomes</taxon>
        <taxon>ecological metagenomes</taxon>
    </lineage>
</organism>
<accession>A0A0F9PH21</accession>
<dbReference type="Pfam" id="PF18906">
    <property type="entry name" value="Phage_tube_2"/>
    <property type="match status" value="1"/>
</dbReference>
<evidence type="ECO:0000313" key="1">
    <source>
        <dbReference type="EMBL" id="KKN23772.1"/>
    </source>
</evidence>
<reference evidence="1" key="1">
    <citation type="journal article" date="2015" name="Nature">
        <title>Complex archaea that bridge the gap between prokaryotes and eukaryotes.</title>
        <authorList>
            <person name="Spang A."/>
            <person name="Saw J.H."/>
            <person name="Jorgensen S.L."/>
            <person name="Zaremba-Niedzwiedzka K."/>
            <person name="Martijn J."/>
            <person name="Lind A.E."/>
            <person name="van Eijk R."/>
            <person name="Schleper C."/>
            <person name="Guy L."/>
            <person name="Ettema T.J."/>
        </authorList>
    </citation>
    <scope>NUCLEOTIDE SEQUENCE</scope>
</reference>
<dbReference type="EMBL" id="LAZR01002941">
    <property type="protein sequence ID" value="KKN23772.1"/>
    <property type="molecule type" value="Genomic_DNA"/>
</dbReference>
<sequence length="314" mass="33730">MVDVGGGGHLKVSLEAVRGTYTAATVTVPIESESLQEVRTDSWRSPLLGRAVTQGKVGGRAGVEGTIVMEALPYPMVYFLAASRWGNNIAEGGIGPWTYTATDDAAAHVKQTLRSLSIGIDRAGVGFAYLGCQVTRMRFFFDDGIPKVEYSIMGLEETTDYTPTSPTDPTEVPFGADETVVKVAASQRVDLDSLEITFDDNGEIKYNLSGQEAADYVKYGEFIGDASFEIDFESKADYALWKARTVQELIMTCTVDADQILDIEMHGGVYDTFEVGLTGLGDQVRASAGLRAVYATADTAAAQIVLTTAVQVIV</sequence>
<dbReference type="AlphaFoldDB" id="A0A0F9PH21"/>
<name>A0A0F9PH21_9ZZZZ</name>
<dbReference type="InterPro" id="IPR044000">
    <property type="entry name" value="Phage_tube_2"/>
</dbReference>
<proteinExistence type="predicted"/>
<protein>
    <submittedName>
        <fullName evidence="1">Uncharacterized protein</fullName>
    </submittedName>
</protein>
<gene>
    <name evidence="1" type="ORF">LCGC14_0901640</name>
</gene>